<dbReference type="SUPFAM" id="SSF53613">
    <property type="entry name" value="Ribokinase-like"/>
    <property type="match status" value="1"/>
</dbReference>
<keyword evidence="5" id="KW-0067">ATP-binding</keyword>
<evidence type="ECO:0000256" key="4">
    <source>
        <dbReference type="ARBA" id="ARBA00022777"/>
    </source>
</evidence>
<evidence type="ECO:0000313" key="9">
    <source>
        <dbReference type="Proteomes" id="UP001597277"/>
    </source>
</evidence>
<dbReference type="InterPro" id="IPR011611">
    <property type="entry name" value="PfkB_dom"/>
</dbReference>
<name>A0ABW4L299_9MICO</name>
<evidence type="ECO:0000256" key="5">
    <source>
        <dbReference type="ARBA" id="ARBA00022840"/>
    </source>
</evidence>
<dbReference type="Proteomes" id="UP001597277">
    <property type="component" value="Unassembled WGS sequence"/>
</dbReference>
<keyword evidence="4" id="KW-0418">Kinase</keyword>
<keyword evidence="2 6" id="KW-0808">Transferase</keyword>
<gene>
    <name evidence="8" type="ORF">ACFSE6_08035</name>
</gene>
<comment type="caution">
    <text evidence="8">The sequence shown here is derived from an EMBL/GenBank/DDBJ whole genome shotgun (WGS) entry which is preliminary data.</text>
</comment>
<feature type="domain" description="Carbohydrate kinase PfkB" evidence="7">
    <location>
        <begin position="15"/>
        <end position="290"/>
    </location>
</feature>
<dbReference type="PANTHER" id="PTHR46566">
    <property type="entry name" value="1-PHOSPHOFRUCTOKINASE-RELATED"/>
    <property type="match status" value="1"/>
</dbReference>
<dbReference type="EMBL" id="JBHUEE010000003">
    <property type="protein sequence ID" value="MFD1717780.1"/>
    <property type="molecule type" value="Genomic_DNA"/>
</dbReference>
<reference evidence="9" key="1">
    <citation type="journal article" date="2019" name="Int. J. Syst. Evol. Microbiol.">
        <title>The Global Catalogue of Microorganisms (GCM) 10K type strain sequencing project: providing services to taxonomists for standard genome sequencing and annotation.</title>
        <authorList>
            <consortium name="The Broad Institute Genomics Platform"/>
            <consortium name="The Broad Institute Genome Sequencing Center for Infectious Disease"/>
            <person name="Wu L."/>
            <person name="Ma J."/>
        </authorList>
    </citation>
    <scope>NUCLEOTIDE SEQUENCE [LARGE SCALE GENOMIC DNA]</scope>
    <source>
        <strain evidence="9">JCM 17130</strain>
    </source>
</reference>
<accession>A0ABW4L299</accession>
<proteinExistence type="inferred from homology"/>
<dbReference type="Gene3D" id="3.40.1190.20">
    <property type="match status" value="1"/>
</dbReference>
<evidence type="ECO:0000256" key="2">
    <source>
        <dbReference type="ARBA" id="ARBA00022679"/>
    </source>
</evidence>
<comment type="similarity">
    <text evidence="1">Belongs to the carbohydrate kinase PfkB family.</text>
</comment>
<dbReference type="PROSITE" id="PS00583">
    <property type="entry name" value="PFKB_KINASES_1"/>
    <property type="match status" value="1"/>
</dbReference>
<dbReference type="Pfam" id="PF00294">
    <property type="entry name" value="PfkB"/>
    <property type="match status" value="1"/>
</dbReference>
<dbReference type="InterPro" id="IPR002173">
    <property type="entry name" value="Carboh/pur_kinase_PfkB_CS"/>
</dbReference>
<dbReference type="PIRSF" id="PIRSF000535">
    <property type="entry name" value="1PFK/6PFK/LacC"/>
    <property type="match status" value="1"/>
</dbReference>
<dbReference type="NCBIfam" id="TIGR03168">
    <property type="entry name" value="1-PFK"/>
    <property type="match status" value="1"/>
</dbReference>
<evidence type="ECO:0000256" key="1">
    <source>
        <dbReference type="ARBA" id="ARBA00010688"/>
    </source>
</evidence>
<dbReference type="RefSeq" id="WP_388004747.1">
    <property type="nucleotide sequence ID" value="NZ_JBHUEE010000003.1"/>
</dbReference>
<evidence type="ECO:0000256" key="3">
    <source>
        <dbReference type="ARBA" id="ARBA00022741"/>
    </source>
</evidence>
<evidence type="ECO:0000259" key="7">
    <source>
        <dbReference type="Pfam" id="PF00294"/>
    </source>
</evidence>
<sequence>MIVTVTLNPAVDVTYRMPALRPGHSHRVADVVRRAGGKGLNVARVLAAQGYATLALAPVGGAPGDQIRADLDSSGLPHQLIETGVPTRHTVAVVTDTETTNLNEAGPPLPPESVDALGDVLTDALREATVVVFSGSLPGGTDPSVLTYLLTLVRQAGVPAVVDTSGPALTATAETGARVLKPNRDELLAAVGGSADAGLPQLLAAARRLATRGGGAVFASLGEAGMLAVDGPDAWHGRLDAPLTGNPTGAGDAAVAAIAADLSTGSYRPDRTLARAVRWSAAAVLTPAAGSIDDAALADLSVHVTDLPDPGPSEEDPP</sequence>
<organism evidence="8 9">
    <name type="scientific">Georgenia deserti</name>
    <dbReference type="NCBI Taxonomy" id="2093781"/>
    <lineage>
        <taxon>Bacteria</taxon>
        <taxon>Bacillati</taxon>
        <taxon>Actinomycetota</taxon>
        <taxon>Actinomycetes</taxon>
        <taxon>Micrococcales</taxon>
        <taxon>Bogoriellaceae</taxon>
        <taxon>Georgenia</taxon>
    </lineage>
</organism>
<keyword evidence="9" id="KW-1185">Reference proteome</keyword>
<dbReference type="PROSITE" id="PS00584">
    <property type="entry name" value="PFKB_KINASES_2"/>
    <property type="match status" value="1"/>
</dbReference>
<dbReference type="InterPro" id="IPR017583">
    <property type="entry name" value="Tagatose/fructose_Pkinase"/>
</dbReference>
<dbReference type="PANTHER" id="PTHR46566:SF5">
    <property type="entry name" value="1-PHOSPHOFRUCTOKINASE"/>
    <property type="match status" value="1"/>
</dbReference>
<evidence type="ECO:0000256" key="6">
    <source>
        <dbReference type="PIRNR" id="PIRNR000535"/>
    </source>
</evidence>
<protein>
    <submittedName>
        <fullName evidence="8">1-phosphofructokinase family hexose kinase</fullName>
    </submittedName>
</protein>
<dbReference type="InterPro" id="IPR029056">
    <property type="entry name" value="Ribokinase-like"/>
</dbReference>
<keyword evidence="3" id="KW-0547">Nucleotide-binding</keyword>
<evidence type="ECO:0000313" key="8">
    <source>
        <dbReference type="EMBL" id="MFD1717780.1"/>
    </source>
</evidence>